<dbReference type="CDD" id="cd00024">
    <property type="entry name" value="CD_CSD"/>
    <property type="match status" value="1"/>
</dbReference>
<dbReference type="AlphaFoldDB" id="A0A8H6FIV8"/>
<dbReference type="Proteomes" id="UP000593566">
    <property type="component" value="Unassembled WGS sequence"/>
</dbReference>
<dbReference type="RefSeq" id="XP_037157016.1">
    <property type="nucleotide sequence ID" value="XM_037298381.1"/>
</dbReference>
<organism evidence="1 2">
    <name type="scientific">Letharia lupina</name>
    <dbReference type="NCBI Taxonomy" id="560253"/>
    <lineage>
        <taxon>Eukaryota</taxon>
        <taxon>Fungi</taxon>
        <taxon>Dikarya</taxon>
        <taxon>Ascomycota</taxon>
        <taxon>Pezizomycotina</taxon>
        <taxon>Lecanoromycetes</taxon>
        <taxon>OSLEUM clade</taxon>
        <taxon>Lecanoromycetidae</taxon>
        <taxon>Lecanorales</taxon>
        <taxon>Lecanorineae</taxon>
        <taxon>Parmeliaceae</taxon>
        <taxon>Letharia</taxon>
    </lineage>
</organism>
<dbReference type="GeneID" id="59335889"/>
<dbReference type="EMBL" id="JACCJB010000003">
    <property type="protein sequence ID" value="KAF6229374.1"/>
    <property type="molecule type" value="Genomic_DNA"/>
</dbReference>
<sequence length="192" mass="21786">MPTWWPEFAREAAINETSDTTLKSEELKKHTSLSIPRNSTILCSSDNNIPISLRVSPPLPTFTWPTENTFTALPTRSSPMYVSTSKTHTIESSERLWEVEEILQMRLVRGQGLRAKRAKRYLVRWTPSLLSAEKLHYAQKTWKIVKTSPGIHTDKGGAFYQKIKVQWAPSWVSSLDFGPAMGAWETASHLSV</sequence>
<evidence type="ECO:0000313" key="2">
    <source>
        <dbReference type="Proteomes" id="UP000593566"/>
    </source>
</evidence>
<accession>A0A8H6FIV8</accession>
<gene>
    <name evidence="1" type="ORF">HO133_007490</name>
</gene>
<keyword evidence="2" id="KW-1185">Reference proteome</keyword>
<name>A0A8H6FIV8_9LECA</name>
<protein>
    <submittedName>
        <fullName evidence="1">Uncharacterized protein</fullName>
    </submittedName>
</protein>
<comment type="caution">
    <text evidence="1">The sequence shown here is derived from an EMBL/GenBank/DDBJ whole genome shotgun (WGS) entry which is preliminary data.</text>
</comment>
<reference evidence="1 2" key="1">
    <citation type="journal article" date="2020" name="Genomics">
        <title>Complete, high-quality genomes from long-read metagenomic sequencing of two wolf lichen thalli reveals enigmatic genome architecture.</title>
        <authorList>
            <person name="McKenzie S.K."/>
            <person name="Walston R.F."/>
            <person name="Allen J.L."/>
        </authorList>
    </citation>
    <scope>NUCLEOTIDE SEQUENCE [LARGE SCALE GENOMIC DNA]</scope>
    <source>
        <strain evidence="1">WasteWater1</strain>
    </source>
</reference>
<proteinExistence type="predicted"/>
<evidence type="ECO:0000313" key="1">
    <source>
        <dbReference type="EMBL" id="KAF6229374.1"/>
    </source>
</evidence>